<sequence>MSTQDHAPYVAACPECDVDLRTEEPNEIVEFYRRHYRVTGHDVEFERAQVDLAEDVASDDLKDVVWQLQEQYENGVPIGVVAAVMSDRGVTIGETVDEIHEVRMTGGLYEPQDDHLGAF</sequence>
<reference evidence="3" key="1">
    <citation type="submission" date="2020-06" db="EMBL/GenBank/DDBJ databases">
        <title>Haloterrigena sp. nov., an extremely halophilic archaeon isolated from a saline sediment.</title>
        <authorList>
            <person name="Liu B.-B."/>
        </authorList>
    </citation>
    <scope>NUCLEOTIDE SEQUENCE</scope>
    <source>
        <strain evidence="3">SYSU A121-1</strain>
    </source>
</reference>
<gene>
    <name evidence="3" type="ORF">HT576_21135</name>
</gene>
<accession>A0A8J8GNQ1</accession>
<dbReference type="Proteomes" id="UP000728647">
    <property type="component" value="Unassembled WGS sequence"/>
</dbReference>
<feature type="domain" description="HVO-B0008-like C-terminal" evidence="2">
    <location>
        <begin position="67"/>
        <end position="116"/>
    </location>
</feature>
<feature type="domain" description="HVO-B0008-like N-terminal" evidence="1">
    <location>
        <begin position="10"/>
        <end position="47"/>
    </location>
</feature>
<dbReference type="Pfam" id="PF25215">
    <property type="entry name" value="HVO_B0008_C"/>
    <property type="match status" value="1"/>
</dbReference>
<dbReference type="RefSeq" id="WP_174703160.1">
    <property type="nucleotide sequence ID" value="NZ_JABURA010000002.1"/>
</dbReference>
<evidence type="ECO:0000313" key="3">
    <source>
        <dbReference type="EMBL" id="NUB93503.1"/>
    </source>
</evidence>
<dbReference type="OrthoDB" id="264402at2157"/>
<dbReference type="EMBL" id="JABURA010000002">
    <property type="protein sequence ID" value="NUB93503.1"/>
    <property type="molecule type" value="Genomic_DNA"/>
</dbReference>
<dbReference type="AlphaFoldDB" id="A0A8J8GNQ1"/>
<evidence type="ECO:0000259" key="2">
    <source>
        <dbReference type="Pfam" id="PF25215"/>
    </source>
</evidence>
<evidence type="ECO:0000259" key="1">
    <source>
        <dbReference type="Pfam" id="PF25214"/>
    </source>
</evidence>
<protein>
    <submittedName>
        <fullName evidence="3">Uncharacterized protein</fullName>
    </submittedName>
</protein>
<dbReference type="Pfam" id="PF25214">
    <property type="entry name" value="HVO_B0008_N"/>
    <property type="match status" value="1"/>
</dbReference>
<evidence type="ECO:0000313" key="4">
    <source>
        <dbReference type="Proteomes" id="UP000728647"/>
    </source>
</evidence>
<dbReference type="InterPro" id="IPR036388">
    <property type="entry name" value="WH-like_DNA-bd_sf"/>
</dbReference>
<dbReference type="InterPro" id="IPR057409">
    <property type="entry name" value="HVO_B0008-like_N"/>
</dbReference>
<name>A0A8J8GNQ1_9EURY</name>
<proteinExistence type="predicted"/>
<dbReference type="InterPro" id="IPR057410">
    <property type="entry name" value="HVO_B0008-like_C"/>
</dbReference>
<comment type="caution">
    <text evidence="3">The sequence shown here is derived from an EMBL/GenBank/DDBJ whole genome shotgun (WGS) entry which is preliminary data.</text>
</comment>
<dbReference type="Gene3D" id="1.10.10.10">
    <property type="entry name" value="Winged helix-like DNA-binding domain superfamily/Winged helix DNA-binding domain"/>
    <property type="match status" value="1"/>
</dbReference>
<organism evidence="3 4">
    <name type="scientific">Haloterrigena gelatinilytica</name>
    <dbReference type="NCBI Taxonomy" id="2741724"/>
    <lineage>
        <taxon>Archaea</taxon>
        <taxon>Methanobacteriati</taxon>
        <taxon>Methanobacteriota</taxon>
        <taxon>Stenosarchaea group</taxon>
        <taxon>Halobacteria</taxon>
        <taxon>Halobacteriales</taxon>
        <taxon>Natrialbaceae</taxon>
        <taxon>Haloterrigena</taxon>
    </lineage>
</organism>